<dbReference type="Proteomes" id="UP000243140">
    <property type="component" value="Unassembled WGS sequence"/>
</dbReference>
<dbReference type="InterPro" id="IPR038332">
    <property type="entry name" value="PPE_sf"/>
</dbReference>
<evidence type="ECO:0000256" key="1">
    <source>
        <dbReference type="ARBA" id="ARBA00010652"/>
    </source>
</evidence>
<dbReference type="PANTHER" id="PTHR46766">
    <property type="entry name" value="GLUTAMINE-RICH PROTEIN 2"/>
    <property type="match status" value="1"/>
</dbReference>
<organism evidence="3 4">
    <name type="scientific">Mycobacterium malmoense</name>
    <dbReference type="NCBI Taxonomy" id="1780"/>
    <lineage>
        <taxon>Bacteria</taxon>
        <taxon>Bacillati</taxon>
        <taxon>Actinomycetota</taxon>
        <taxon>Actinomycetes</taxon>
        <taxon>Mycobacteriales</taxon>
        <taxon>Mycobacteriaceae</taxon>
        <taxon>Mycobacterium</taxon>
    </lineage>
</organism>
<dbReference type="Gene3D" id="1.20.1260.20">
    <property type="entry name" value="PPE superfamily"/>
    <property type="match status" value="1"/>
</dbReference>
<comment type="similarity">
    <text evidence="1">Belongs to the mycobacterial PPE family.</text>
</comment>
<dbReference type="EMBL" id="MVHV01000021">
    <property type="protein sequence ID" value="ORA79607.1"/>
    <property type="molecule type" value="Genomic_DNA"/>
</dbReference>
<protein>
    <recommendedName>
        <fullName evidence="2">PPE domain-containing protein</fullName>
    </recommendedName>
</protein>
<dbReference type="PANTHER" id="PTHR46766:SF1">
    <property type="entry name" value="GLUTAMINE-RICH PROTEIN 2"/>
    <property type="match status" value="1"/>
</dbReference>
<comment type="caution">
    <text evidence="3">The sequence shown here is derived from an EMBL/GenBank/DDBJ whole genome shotgun (WGS) entry which is preliminary data.</text>
</comment>
<proteinExistence type="inferred from homology"/>
<gene>
    <name evidence="3" type="ORF">BST29_18670</name>
</gene>
<feature type="domain" description="PPE" evidence="2">
    <location>
        <begin position="2"/>
        <end position="162"/>
    </location>
</feature>
<reference evidence="3 4" key="1">
    <citation type="submission" date="2017-02" db="EMBL/GenBank/DDBJ databases">
        <title>The new phylogeny of genus Mycobacterium.</title>
        <authorList>
            <person name="Tortoli E."/>
            <person name="Trovato A."/>
            <person name="Cirillo D.M."/>
        </authorList>
    </citation>
    <scope>NUCLEOTIDE SEQUENCE [LARGE SCALE GENOMIC DNA]</scope>
    <source>
        <strain evidence="3 4">IP1130001</strain>
    </source>
</reference>
<dbReference type="RefSeq" id="WP_071513280.1">
    <property type="nucleotide sequence ID" value="NZ_CP080999.1"/>
</dbReference>
<dbReference type="SUPFAM" id="SSF140459">
    <property type="entry name" value="PE/PPE dimer-like"/>
    <property type="match status" value="1"/>
</dbReference>
<dbReference type="Pfam" id="PF00823">
    <property type="entry name" value="PPE"/>
    <property type="match status" value="1"/>
</dbReference>
<name>A0ABX3SMZ0_MYCMA</name>
<evidence type="ECO:0000313" key="4">
    <source>
        <dbReference type="Proteomes" id="UP000243140"/>
    </source>
</evidence>
<keyword evidence="4" id="KW-1185">Reference proteome</keyword>
<evidence type="ECO:0000313" key="3">
    <source>
        <dbReference type="EMBL" id="ORA79607.1"/>
    </source>
</evidence>
<dbReference type="InterPro" id="IPR000030">
    <property type="entry name" value="PPE_dom"/>
</dbReference>
<accession>A0ABX3SMZ0</accession>
<evidence type="ECO:0000259" key="2">
    <source>
        <dbReference type="Pfam" id="PF00823"/>
    </source>
</evidence>
<sequence>MDFLTLPPEVTSALIHSGPGAGSWAEASAAWQHLGVELEETAPAYASVLSSLTQAWQGPSSRAMAQAVEPFLTWLRTTAQQCRQLASSAQAAEAAFNSALSAVVSPSVVSANRTRLAQLVATDRLGNNLAAIAEIETQYEGMWVNNSAAMYRYQATSAQALAVQQFSSPPEIVSPTGAAAQASAVPAASTGSSTASTLASNVAALLDPGSGTLVNNSWFQLANTWGNQFISSGFPINMLSYVAQNTSAQALQSVGGEVGQGLAEGESALGGVASDLASAVRALPATAPTAAVGVGVSVGKLTAPPALVGLLPASQSPVQLASAASPLPAGDGALPLLPPLMPPPISAGSGWRKRKQPKYEELGYGAEVKGTVMHRPPSAG</sequence>